<comment type="caution">
    <text evidence="2">The sequence shown here is derived from an EMBL/GenBank/DDBJ whole genome shotgun (WGS) entry which is preliminary data.</text>
</comment>
<organism evidence="2 3">
    <name type="scientific">Temnothorax longispinosus</name>
    <dbReference type="NCBI Taxonomy" id="300112"/>
    <lineage>
        <taxon>Eukaryota</taxon>
        <taxon>Metazoa</taxon>
        <taxon>Ecdysozoa</taxon>
        <taxon>Arthropoda</taxon>
        <taxon>Hexapoda</taxon>
        <taxon>Insecta</taxon>
        <taxon>Pterygota</taxon>
        <taxon>Neoptera</taxon>
        <taxon>Endopterygota</taxon>
        <taxon>Hymenoptera</taxon>
        <taxon>Apocrita</taxon>
        <taxon>Aculeata</taxon>
        <taxon>Formicoidea</taxon>
        <taxon>Formicidae</taxon>
        <taxon>Myrmicinae</taxon>
        <taxon>Temnothorax</taxon>
    </lineage>
</organism>
<feature type="compositionally biased region" description="Basic and acidic residues" evidence="1">
    <location>
        <begin position="49"/>
        <end position="71"/>
    </location>
</feature>
<dbReference type="EMBL" id="QBLH01001897">
    <property type="protein sequence ID" value="TGZ50718.1"/>
    <property type="molecule type" value="Genomic_DNA"/>
</dbReference>
<dbReference type="Proteomes" id="UP000310200">
    <property type="component" value="Unassembled WGS sequence"/>
</dbReference>
<protein>
    <submittedName>
        <fullName evidence="2">Uncharacterized protein</fullName>
    </submittedName>
</protein>
<sequence length="128" mass="14101">MIQTCTCGENALPPRRGAAWRRGRQEGLQSLPAERRRAAPRRAARLRGKGGEMRDKHLSRGEKERREKRQSEAAGGQPCLRRGAAANSSSPAADYGSHLSELGGNLPRLVHYASCFGAPPKPLRRRYS</sequence>
<accession>A0A4S2KRY8</accession>
<reference evidence="2 3" key="1">
    <citation type="journal article" date="2019" name="Philos. Trans. R. Soc. Lond., B, Biol. Sci.">
        <title>Ant behaviour and brain gene expression of defending hosts depend on the ecological success of the intruding social parasite.</title>
        <authorList>
            <person name="Kaur R."/>
            <person name="Stoldt M."/>
            <person name="Jongepier E."/>
            <person name="Feldmeyer B."/>
            <person name="Menzel F."/>
            <person name="Bornberg-Bauer E."/>
            <person name="Foitzik S."/>
        </authorList>
    </citation>
    <scope>NUCLEOTIDE SEQUENCE [LARGE SCALE GENOMIC DNA]</scope>
    <source>
        <tissue evidence="2">Whole body</tissue>
    </source>
</reference>
<feature type="compositionally biased region" description="Basic residues" evidence="1">
    <location>
        <begin position="38"/>
        <end position="48"/>
    </location>
</feature>
<gene>
    <name evidence="2" type="ORF">DBV15_06924</name>
</gene>
<name>A0A4S2KRY8_9HYME</name>
<proteinExistence type="predicted"/>
<evidence type="ECO:0000256" key="1">
    <source>
        <dbReference type="SAM" id="MobiDB-lite"/>
    </source>
</evidence>
<evidence type="ECO:0000313" key="2">
    <source>
        <dbReference type="EMBL" id="TGZ50718.1"/>
    </source>
</evidence>
<dbReference type="AlphaFoldDB" id="A0A4S2KRY8"/>
<evidence type="ECO:0000313" key="3">
    <source>
        <dbReference type="Proteomes" id="UP000310200"/>
    </source>
</evidence>
<keyword evidence="3" id="KW-1185">Reference proteome</keyword>
<feature type="region of interest" description="Disordered" evidence="1">
    <location>
        <begin position="1"/>
        <end position="101"/>
    </location>
</feature>